<sequence>MNLTLEQLAARLEACELDLEAHRGYIKALEYGLRAVMASHPNPQVLSLAWAMALAGAADAHAGEEGFSFNGAMQRAMRDLTSELGSL</sequence>
<dbReference type="EMBL" id="NIVX01000069">
    <property type="protein sequence ID" value="OWQ74528.1"/>
    <property type="molecule type" value="Genomic_DNA"/>
</dbReference>
<protein>
    <submittedName>
        <fullName evidence="1">Uncharacterized protein</fullName>
    </submittedName>
</protein>
<evidence type="ECO:0000313" key="2">
    <source>
        <dbReference type="Proteomes" id="UP000197090"/>
    </source>
</evidence>
<reference evidence="1 2" key="1">
    <citation type="submission" date="2017-06" db="EMBL/GenBank/DDBJ databases">
        <authorList>
            <person name="Kim H.J."/>
            <person name="Triplett B.A."/>
        </authorList>
    </citation>
    <scope>NUCLEOTIDE SEQUENCE [LARGE SCALE GENOMIC DNA]</scope>
    <source>
        <strain evidence="1 2">594</strain>
    </source>
</reference>
<dbReference type="Proteomes" id="UP000197090">
    <property type="component" value="Unassembled WGS sequence"/>
</dbReference>
<accession>A0A246I853</accession>
<organism evidence="1 2">
    <name type="scientific">Stenotrophomonas maltophilia</name>
    <name type="common">Pseudomonas maltophilia</name>
    <name type="synonym">Xanthomonas maltophilia</name>
    <dbReference type="NCBI Taxonomy" id="40324"/>
    <lineage>
        <taxon>Bacteria</taxon>
        <taxon>Pseudomonadati</taxon>
        <taxon>Pseudomonadota</taxon>
        <taxon>Gammaproteobacteria</taxon>
        <taxon>Lysobacterales</taxon>
        <taxon>Lysobacteraceae</taxon>
        <taxon>Stenotrophomonas</taxon>
        <taxon>Stenotrophomonas maltophilia group</taxon>
    </lineage>
</organism>
<proteinExistence type="predicted"/>
<dbReference type="AlphaFoldDB" id="A0A246I853"/>
<evidence type="ECO:0000313" key="1">
    <source>
        <dbReference type="EMBL" id="OWQ74528.1"/>
    </source>
</evidence>
<name>A0A246I853_STEMA</name>
<comment type="caution">
    <text evidence="1">The sequence shown here is derived from an EMBL/GenBank/DDBJ whole genome shotgun (WGS) entry which is preliminary data.</text>
</comment>
<gene>
    <name evidence="1" type="ORF">CEE63_10270</name>
</gene>